<feature type="region of interest" description="Disordered" evidence="1">
    <location>
        <begin position="188"/>
        <end position="228"/>
    </location>
</feature>
<sequence length="228" mass="23898">MNYSSRIRRALAKTLSGHALPIPRSIKRVTFNDTVQFHTTTGRFRTRFSSNEDEDDEEEEDGASSSPVLRFFSAGFSASAAGGLSPEEPMSSSPSPATPITTTAAAVTGQRKKNRPPSIMPSARDRKQLQEQDDLEAQGSAGGREPGISVVSNGRSISVSTTALTSGAGASTVAKKLVSTITIALPPLSRPRKQQQQQQPISPAMTIAATSTTSAAGAATTSTTTTNM</sequence>
<dbReference type="AlphaFoldDB" id="A0AAD4DBW3"/>
<feature type="non-terminal residue" evidence="2">
    <location>
        <position position="228"/>
    </location>
</feature>
<feature type="region of interest" description="Disordered" evidence="1">
    <location>
        <begin position="80"/>
        <end position="150"/>
    </location>
</feature>
<keyword evidence="3" id="KW-1185">Reference proteome</keyword>
<organism evidence="2 3">
    <name type="scientific">Linnemannia exigua</name>
    <dbReference type="NCBI Taxonomy" id="604196"/>
    <lineage>
        <taxon>Eukaryota</taxon>
        <taxon>Fungi</taxon>
        <taxon>Fungi incertae sedis</taxon>
        <taxon>Mucoromycota</taxon>
        <taxon>Mortierellomycotina</taxon>
        <taxon>Mortierellomycetes</taxon>
        <taxon>Mortierellales</taxon>
        <taxon>Mortierellaceae</taxon>
        <taxon>Linnemannia</taxon>
    </lineage>
</organism>
<protein>
    <submittedName>
        <fullName evidence="2">Uncharacterized protein</fullName>
    </submittedName>
</protein>
<proteinExistence type="predicted"/>
<accession>A0AAD4DBW3</accession>
<feature type="compositionally biased region" description="Low complexity" evidence="1">
    <location>
        <begin position="194"/>
        <end position="228"/>
    </location>
</feature>
<feature type="compositionally biased region" description="Low complexity" evidence="1">
    <location>
        <begin position="80"/>
        <end position="106"/>
    </location>
</feature>
<feature type="region of interest" description="Disordered" evidence="1">
    <location>
        <begin position="45"/>
        <end position="68"/>
    </location>
</feature>
<dbReference type="Proteomes" id="UP001194580">
    <property type="component" value="Unassembled WGS sequence"/>
</dbReference>
<feature type="compositionally biased region" description="Acidic residues" evidence="1">
    <location>
        <begin position="51"/>
        <end position="62"/>
    </location>
</feature>
<dbReference type="EMBL" id="JAAAIL010000864">
    <property type="protein sequence ID" value="KAG0272760.1"/>
    <property type="molecule type" value="Genomic_DNA"/>
</dbReference>
<evidence type="ECO:0000313" key="2">
    <source>
        <dbReference type="EMBL" id="KAG0272760.1"/>
    </source>
</evidence>
<comment type="caution">
    <text evidence="2">The sequence shown here is derived from an EMBL/GenBank/DDBJ whole genome shotgun (WGS) entry which is preliminary data.</text>
</comment>
<gene>
    <name evidence="2" type="ORF">BGZ95_011455</name>
</gene>
<evidence type="ECO:0000313" key="3">
    <source>
        <dbReference type="Proteomes" id="UP001194580"/>
    </source>
</evidence>
<reference evidence="2" key="1">
    <citation type="journal article" date="2020" name="Fungal Divers.">
        <title>Resolving the Mortierellaceae phylogeny through synthesis of multi-gene phylogenetics and phylogenomics.</title>
        <authorList>
            <person name="Vandepol N."/>
            <person name="Liber J."/>
            <person name="Desiro A."/>
            <person name="Na H."/>
            <person name="Kennedy M."/>
            <person name="Barry K."/>
            <person name="Grigoriev I.V."/>
            <person name="Miller A.N."/>
            <person name="O'Donnell K."/>
            <person name="Stajich J.E."/>
            <person name="Bonito G."/>
        </authorList>
    </citation>
    <scope>NUCLEOTIDE SEQUENCE</scope>
    <source>
        <strain evidence="2">NRRL 28262</strain>
    </source>
</reference>
<name>A0AAD4DBW3_9FUNG</name>
<evidence type="ECO:0000256" key="1">
    <source>
        <dbReference type="SAM" id="MobiDB-lite"/>
    </source>
</evidence>